<proteinExistence type="predicted"/>
<name>A0A4Y2KXG2_ARAVE</name>
<gene>
    <name evidence="2" type="ORF">AVEN_197759_1</name>
</gene>
<dbReference type="OrthoDB" id="8124016at2759"/>
<dbReference type="AlphaFoldDB" id="A0A4Y2KXG2"/>
<evidence type="ECO:0000313" key="3">
    <source>
        <dbReference type="Proteomes" id="UP000499080"/>
    </source>
</evidence>
<comment type="caution">
    <text evidence="2">The sequence shown here is derived from an EMBL/GenBank/DDBJ whole genome shotgun (WGS) entry which is preliminary data.</text>
</comment>
<sequence>MTRLFCGKEDSLSNSSHSEEERQEILEEKSLSLLEKLEKVIHSKSKVQCCSTSKSSSLSKIMKQELQLFHSTENLSSNIIKLGEALKTIPSTSAEAEREFSAAGLFITKLRTKLRDKITDYLFS</sequence>
<organism evidence="2 3">
    <name type="scientific">Araneus ventricosus</name>
    <name type="common">Orbweaver spider</name>
    <name type="synonym">Epeira ventricosa</name>
    <dbReference type="NCBI Taxonomy" id="182803"/>
    <lineage>
        <taxon>Eukaryota</taxon>
        <taxon>Metazoa</taxon>
        <taxon>Ecdysozoa</taxon>
        <taxon>Arthropoda</taxon>
        <taxon>Chelicerata</taxon>
        <taxon>Arachnida</taxon>
        <taxon>Araneae</taxon>
        <taxon>Araneomorphae</taxon>
        <taxon>Entelegynae</taxon>
        <taxon>Araneoidea</taxon>
        <taxon>Araneidae</taxon>
        <taxon>Araneus</taxon>
    </lineage>
</organism>
<evidence type="ECO:0000256" key="1">
    <source>
        <dbReference type="SAM" id="MobiDB-lite"/>
    </source>
</evidence>
<accession>A0A4Y2KXG2</accession>
<dbReference type="Proteomes" id="UP000499080">
    <property type="component" value="Unassembled WGS sequence"/>
</dbReference>
<evidence type="ECO:0008006" key="4">
    <source>
        <dbReference type="Google" id="ProtNLM"/>
    </source>
</evidence>
<evidence type="ECO:0000313" key="2">
    <source>
        <dbReference type="EMBL" id="GBN06985.1"/>
    </source>
</evidence>
<dbReference type="EMBL" id="BGPR01116424">
    <property type="protein sequence ID" value="GBN06985.1"/>
    <property type="molecule type" value="Genomic_DNA"/>
</dbReference>
<reference evidence="2 3" key="1">
    <citation type="journal article" date="2019" name="Sci. Rep.">
        <title>Orb-weaving spider Araneus ventricosus genome elucidates the spidroin gene catalogue.</title>
        <authorList>
            <person name="Kono N."/>
            <person name="Nakamura H."/>
            <person name="Ohtoshi R."/>
            <person name="Moran D.A.P."/>
            <person name="Shinohara A."/>
            <person name="Yoshida Y."/>
            <person name="Fujiwara M."/>
            <person name="Mori M."/>
            <person name="Tomita M."/>
            <person name="Arakawa K."/>
        </authorList>
    </citation>
    <scope>NUCLEOTIDE SEQUENCE [LARGE SCALE GENOMIC DNA]</scope>
</reference>
<keyword evidence="3" id="KW-1185">Reference proteome</keyword>
<feature type="region of interest" description="Disordered" evidence="1">
    <location>
        <begin position="1"/>
        <end position="22"/>
    </location>
</feature>
<protein>
    <recommendedName>
        <fullName evidence="4">HAT C-terminal dimerisation domain-containing protein</fullName>
    </recommendedName>
</protein>